<keyword evidence="1" id="KW-0347">Helicase</keyword>
<evidence type="ECO:0000313" key="4">
    <source>
        <dbReference type="Proteomes" id="UP001454036"/>
    </source>
</evidence>
<dbReference type="GO" id="GO:0043139">
    <property type="term" value="F:5'-3' DNA helicase activity"/>
    <property type="evidence" value="ECO:0007669"/>
    <property type="project" value="UniProtKB-EC"/>
</dbReference>
<dbReference type="PANTHER" id="PTHR10492">
    <property type="match status" value="1"/>
</dbReference>
<sequence length="208" mass="23781">MTDKSIIHVIDNLLQDLCENEKPFGGMLVVFWGDFRQVLPVVRGEGRTQQVEASIVSSELWENFIMLKLIDNMRARQDLGFVEFLMRIGNGTKPPNERDEIEIPQPMLIPYTTMEQSIEELIPNVRQFPLRMSFAMTINKTQHQTFDCVGTYLKQHVFSHGQLYVALLGAKTGEKVRIFIIPAICSDPRTKYTTNVVYNEVLAKASVT</sequence>
<keyword evidence="1" id="KW-0233">DNA recombination</keyword>
<protein>
    <recommendedName>
        <fullName evidence="1">ATP-dependent DNA helicase</fullName>
        <ecNumber evidence="1">5.6.2.3</ecNumber>
    </recommendedName>
</protein>
<dbReference type="Proteomes" id="UP001454036">
    <property type="component" value="Unassembled WGS sequence"/>
</dbReference>
<dbReference type="GO" id="GO:0000723">
    <property type="term" value="P:telomere maintenance"/>
    <property type="evidence" value="ECO:0007669"/>
    <property type="project" value="InterPro"/>
</dbReference>
<keyword evidence="4" id="KW-1185">Reference proteome</keyword>
<dbReference type="GO" id="GO:0016787">
    <property type="term" value="F:hydrolase activity"/>
    <property type="evidence" value="ECO:0007669"/>
    <property type="project" value="UniProtKB-KW"/>
</dbReference>
<evidence type="ECO:0000259" key="2">
    <source>
        <dbReference type="Pfam" id="PF05970"/>
    </source>
</evidence>
<accession>A0AAV3QL56</accession>
<comment type="similarity">
    <text evidence="1">Belongs to the helicase family.</text>
</comment>
<keyword evidence="1" id="KW-0547">Nucleotide-binding</keyword>
<dbReference type="PANTHER" id="PTHR10492:SF92">
    <property type="entry name" value="ATP-DEPENDENT DNA HELICASE"/>
    <property type="match status" value="1"/>
</dbReference>
<evidence type="ECO:0000256" key="1">
    <source>
        <dbReference type="RuleBase" id="RU363044"/>
    </source>
</evidence>
<dbReference type="EMBL" id="BAABME010004839">
    <property type="protein sequence ID" value="GAA0163757.1"/>
    <property type="molecule type" value="Genomic_DNA"/>
</dbReference>
<dbReference type="AlphaFoldDB" id="A0AAV3QL56"/>
<dbReference type="InterPro" id="IPR010285">
    <property type="entry name" value="DNA_helicase_pif1-like_DEAD"/>
</dbReference>
<dbReference type="GO" id="GO:0006281">
    <property type="term" value="P:DNA repair"/>
    <property type="evidence" value="ECO:0007669"/>
    <property type="project" value="UniProtKB-KW"/>
</dbReference>
<organism evidence="3 4">
    <name type="scientific">Lithospermum erythrorhizon</name>
    <name type="common">Purple gromwell</name>
    <name type="synonym">Lithospermum officinale var. erythrorhizon</name>
    <dbReference type="NCBI Taxonomy" id="34254"/>
    <lineage>
        <taxon>Eukaryota</taxon>
        <taxon>Viridiplantae</taxon>
        <taxon>Streptophyta</taxon>
        <taxon>Embryophyta</taxon>
        <taxon>Tracheophyta</taxon>
        <taxon>Spermatophyta</taxon>
        <taxon>Magnoliopsida</taxon>
        <taxon>eudicotyledons</taxon>
        <taxon>Gunneridae</taxon>
        <taxon>Pentapetalae</taxon>
        <taxon>asterids</taxon>
        <taxon>lamiids</taxon>
        <taxon>Boraginales</taxon>
        <taxon>Boraginaceae</taxon>
        <taxon>Boraginoideae</taxon>
        <taxon>Lithospermeae</taxon>
        <taxon>Lithospermum</taxon>
    </lineage>
</organism>
<keyword evidence="1" id="KW-0234">DNA repair</keyword>
<reference evidence="3 4" key="1">
    <citation type="submission" date="2024-01" db="EMBL/GenBank/DDBJ databases">
        <title>The complete chloroplast genome sequence of Lithospermum erythrorhizon: insights into the phylogenetic relationship among Boraginaceae species and the maternal lineages of purple gromwells.</title>
        <authorList>
            <person name="Okada T."/>
            <person name="Watanabe K."/>
        </authorList>
    </citation>
    <scope>NUCLEOTIDE SEQUENCE [LARGE SCALE GENOMIC DNA]</scope>
</reference>
<keyword evidence="1" id="KW-0378">Hydrolase</keyword>
<gene>
    <name evidence="3" type="ORF">LIER_19548</name>
</gene>
<dbReference type="GO" id="GO:0006310">
    <property type="term" value="P:DNA recombination"/>
    <property type="evidence" value="ECO:0007669"/>
    <property type="project" value="UniProtKB-KW"/>
</dbReference>
<feature type="domain" description="DNA helicase Pif1-like DEAD-box helicase" evidence="2">
    <location>
        <begin position="1"/>
        <end position="94"/>
    </location>
</feature>
<comment type="cofactor">
    <cofactor evidence="1">
        <name>Mg(2+)</name>
        <dbReference type="ChEBI" id="CHEBI:18420"/>
    </cofactor>
</comment>
<keyword evidence="1" id="KW-0067">ATP-binding</keyword>
<proteinExistence type="inferred from homology"/>
<name>A0AAV3QL56_LITER</name>
<dbReference type="EC" id="5.6.2.3" evidence="1"/>
<comment type="catalytic activity">
    <reaction evidence="1">
        <text>ATP + H2O = ADP + phosphate + H(+)</text>
        <dbReference type="Rhea" id="RHEA:13065"/>
        <dbReference type="ChEBI" id="CHEBI:15377"/>
        <dbReference type="ChEBI" id="CHEBI:15378"/>
        <dbReference type="ChEBI" id="CHEBI:30616"/>
        <dbReference type="ChEBI" id="CHEBI:43474"/>
        <dbReference type="ChEBI" id="CHEBI:456216"/>
        <dbReference type="EC" id="5.6.2.3"/>
    </reaction>
</comment>
<dbReference type="Pfam" id="PF05970">
    <property type="entry name" value="PIF1"/>
    <property type="match status" value="1"/>
</dbReference>
<dbReference type="InterPro" id="IPR027417">
    <property type="entry name" value="P-loop_NTPase"/>
</dbReference>
<keyword evidence="1" id="KW-0227">DNA damage</keyword>
<dbReference type="GO" id="GO:0005524">
    <property type="term" value="F:ATP binding"/>
    <property type="evidence" value="ECO:0007669"/>
    <property type="project" value="UniProtKB-KW"/>
</dbReference>
<dbReference type="SUPFAM" id="SSF52540">
    <property type="entry name" value="P-loop containing nucleoside triphosphate hydrolases"/>
    <property type="match status" value="1"/>
</dbReference>
<evidence type="ECO:0000313" key="3">
    <source>
        <dbReference type="EMBL" id="GAA0163757.1"/>
    </source>
</evidence>
<comment type="caution">
    <text evidence="3">The sequence shown here is derived from an EMBL/GenBank/DDBJ whole genome shotgun (WGS) entry which is preliminary data.</text>
</comment>